<evidence type="ECO:0000313" key="5">
    <source>
        <dbReference type="Proteomes" id="UP000288052"/>
    </source>
</evidence>
<feature type="compositionally biased region" description="Pro residues" evidence="1">
    <location>
        <begin position="908"/>
        <end position="921"/>
    </location>
</feature>
<dbReference type="RefSeq" id="WP_164518414.1">
    <property type="nucleotide sequence ID" value="NZ_QXGI01000003.1"/>
</dbReference>
<keyword evidence="2" id="KW-0812">Transmembrane</keyword>
<evidence type="ECO:0000313" key="4">
    <source>
        <dbReference type="EMBL" id="RSX48702.1"/>
    </source>
</evidence>
<feature type="signal peptide" evidence="3">
    <location>
        <begin position="1"/>
        <end position="29"/>
    </location>
</feature>
<organism evidence="4 5">
    <name type="scientific">Bifidobacterium castoris</name>
    <dbReference type="NCBI Taxonomy" id="2306972"/>
    <lineage>
        <taxon>Bacteria</taxon>
        <taxon>Bacillati</taxon>
        <taxon>Actinomycetota</taxon>
        <taxon>Actinomycetes</taxon>
        <taxon>Bifidobacteriales</taxon>
        <taxon>Bifidobacteriaceae</taxon>
        <taxon>Bifidobacterium</taxon>
    </lineage>
</organism>
<dbReference type="InterPro" id="IPR006626">
    <property type="entry name" value="PbH1"/>
</dbReference>
<dbReference type="Gene3D" id="2.60.120.260">
    <property type="entry name" value="Galactose-binding domain-like"/>
    <property type="match status" value="2"/>
</dbReference>
<protein>
    <submittedName>
        <fullName evidence="4">Uncharacterized protein</fullName>
    </submittedName>
</protein>
<dbReference type="InterPro" id="IPR012334">
    <property type="entry name" value="Pectin_lyas_fold"/>
</dbReference>
<accession>A0A430F7A3</accession>
<gene>
    <name evidence="4" type="ORF">D2E22_0840</name>
</gene>
<feature type="region of interest" description="Disordered" evidence="1">
    <location>
        <begin position="896"/>
        <end position="960"/>
    </location>
</feature>
<keyword evidence="2" id="KW-1133">Transmembrane helix</keyword>
<feature type="transmembrane region" description="Helical" evidence="2">
    <location>
        <begin position="974"/>
        <end position="997"/>
    </location>
</feature>
<dbReference type="InterPro" id="IPR011050">
    <property type="entry name" value="Pectin_lyase_fold/virulence"/>
</dbReference>
<feature type="chain" id="PRO_5019489789" evidence="3">
    <location>
        <begin position="30"/>
        <end position="1008"/>
    </location>
</feature>
<keyword evidence="2" id="KW-0472">Membrane</keyword>
<sequence length="1008" mass="106350">MKCSKWLSAVAGVAVTLTMLPIWTSTAVADDISDASAQLLRQSALDARLGDDGKTPIAVADGDQVYGARASQVPYSADLQQIAGKSYFVDCSAAANGDGSQKSPFNSLDAANAVKLNAGDAMLFKGGAACTGTFTPQGSGTEAAPITIDAYDATADKRARIDADGAADAVHLYNVQHYVVRNLELTNTSGDAKDYASLRHGLRIELEDYGDGSGYEVANLYVHDVLGDNQKSSTGIRLEVNGDKTPTKFDGVNVHDNIVRHVNRTGLAVTTSWYHREEESSWPGGFYPMGSVWVHDNFLTDIGGDGIVVWNSPDAVIEYNTLENAANEHGGKTDNSHNAGIWSWVSDRTVFRNNHVFAMHRSSHNNDGAAFDADSGGSGLIFEHNLSHDNMGGFFMYCGCWGLSTRTLVRYNISLNDGRYVDMEPKCEASGETARTIFTAGTTDSHFYNNTILLPPTEIDVAGFGHYMANNSVMANNLYIAQQGTVVTDTTTNEQKGSWANTLNWRNNVFAGPAAGAWPSGAHTADNQVVPGLTLAAGEGLARLHIQHDALTAAGYPIADANGEQGVTDFLGKPTPTVTNPDIGAFQYSAFPAQTTVADGGFEAADATAWKLDHAQINAEGRRSGASGLYLDKGGSATQTVKAAIDRTYRLTAAVHADGNGELPSISVTLPSKAVAHAEPMTDKDGKPIVSADGWTPVSVVFRTSYDASTFDLAVDAKDGGWADDIVAEGVYDHIIDGSFEAPANTVWQPPVDIIGTPGNAGESGPLERSTDAVTGALATPVPVTGKRQTATGTETFTADAFNRFVYVTPGQNYELGVWAKADAGKEVTLAWRLYPGFSQGYPLTNITPLGAASTKSTEYTRVTVPVNSTQNQIEVRCSGNGLCDDMTLVSAWNGTAPAIGDASPNQPSKPKPTEPKPTAPTAPTEPAGKDDGANPVVKPTTGDGSAAKDERDGAAAQADKEEQSAIDLAHTGATIFGVCLLAGALMLIGVVVASYAHRRKAEPKHNH</sequence>
<comment type="caution">
    <text evidence="4">The sequence shown here is derived from an EMBL/GenBank/DDBJ whole genome shotgun (WGS) entry which is preliminary data.</text>
</comment>
<dbReference type="Gene3D" id="2.160.20.10">
    <property type="entry name" value="Single-stranded right-handed beta-helix, Pectin lyase-like"/>
    <property type="match status" value="1"/>
</dbReference>
<dbReference type="SUPFAM" id="SSF51126">
    <property type="entry name" value="Pectin lyase-like"/>
    <property type="match status" value="1"/>
</dbReference>
<keyword evidence="3" id="KW-0732">Signal</keyword>
<evidence type="ECO:0000256" key="2">
    <source>
        <dbReference type="SAM" id="Phobius"/>
    </source>
</evidence>
<dbReference type="Proteomes" id="UP000288052">
    <property type="component" value="Unassembled WGS sequence"/>
</dbReference>
<keyword evidence="5" id="KW-1185">Reference proteome</keyword>
<proteinExistence type="predicted"/>
<dbReference type="EMBL" id="QXGI01000003">
    <property type="protein sequence ID" value="RSX48702.1"/>
    <property type="molecule type" value="Genomic_DNA"/>
</dbReference>
<dbReference type="SMART" id="SM00710">
    <property type="entry name" value="PbH1"/>
    <property type="match status" value="7"/>
</dbReference>
<evidence type="ECO:0000256" key="3">
    <source>
        <dbReference type="SAM" id="SignalP"/>
    </source>
</evidence>
<name>A0A430F7A3_9BIFI</name>
<dbReference type="AlphaFoldDB" id="A0A430F7A3"/>
<evidence type="ECO:0000256" key="1">
    <source>
        <dbReference type="SAM" id="MobiDB-lite"/>
    </source>
</evidence>
<reference evidence="4 5" key="1">
    <citation type="submission" date="2018-09" db="EMBL/GenBank/DDBJ databases">
        <title>Characterization of the phylogenetic diversity of five novel species belonging to the genus Bifidobacterium.</title>
        <authorList>
            <person name="Lugli G.A."/>
            <person name="Duranti S."/>
            <person name="Milani C."/>
        </authorList>
    </citation>
    <scope>NUCLEOTIDE SEQUENCE [LARGE SCALE GENOMIC DNA]</scope>
    <source>
        <strain evidence="4 5">2020B</strain>
    </source>
</reference>
<feature type="compositionally biased region" description="Basic and acidic residues" evidence="1">
    <location>
        <begin position="947"/>
        <end position="960"/>
    </location>
</feature>